<sequence length="29" mass="3361">MDRHGGSRTNGYRQAGSRKDNNPQRKFLI</sequence>
<name>A0A8S5PZM6_9CAUD</name>
<evidence type="ECO:0000313" key="2">
    <source>
        <dbReference type="EMBL" id="DAE11853.1"/>
    </source>
</evidence>
<feature type="region of interest" description="Disordered" evidence="1">
    <location>
        <begin position="1"/>
        <end position="29"/>
    </location>
</feature>
<protein>
    <submittedName>
        <fullName evidence="2">Uncharacterized protein</fullName>
    </submittedName>
</protein>
<organism evidence="2">
    <name type="scientific">Siphoviridae sp. ctD3x5</name>
    <dbReference type="NCBI Taxonomy" id="2825384"/>
    <lineage>
        <taxon>Viruses</taxon>
        <taxon>Duplodnaviria</taxon>
        <taxon>Heunggongvirae</taxon>
        <taxon>Uroviricota</taxon>
        <taxon>Caudoviricetes</taxon>
    </lineage>
</organism>
<accession>A0A8S5PZM6</accession>
<dbReference type="EMBL" id="BK015538">
    <property type="protein sequence ID" value="DAE11853.1"/>
    <property type="molecule type" value="Genomic_DNA"/>
</dbReference>
<proteinExistence type="predicted"/>
<reference evidence="2" key="1">
    <citation type="journal article" date="2021" name="Proc. Natl. Acad. Sci. U.S.A.">
        <title>A Catalog of Tens of Thousands of Viruses from Human Metagenomes Reveals Hidden Associations with Chronic Diseases.</title>
        <authorList>
            <person name="Tisza M.J."/>
            <person name="Buck C.B."/>
        </authorList>
    </citation>
    <scope>NUCLEOTIDE SEQUENCE</scope>
    <source>
        <strain evidence="2">CtD3x5</strain>
    </source>
</reference>
<evidence type="ECO:0000256" key="1">
    <source>
        <dbReference type="SAM" id="MobiDB-lite"/>
    </source>
</evidence>